<sequence>MNNEEIKTLLEANLELNKENNRMLHKIRGIHKRAHFFMLFRWLLIIGFAFGAYYYVQPYFNRVIEIYNSIPNFGNIDVTKLEGIINGLKP</sequence>
<evidence type="ECO:0000256" key="1">
    <source>
        <dbReference type="SAM" id="Phobius"/>
    </source>
</evidence>
<keyword evidence="1" id="KW-0812">Transmembrane</keyword>
<organism evidence="2 3">
    <name type="scientific">Candidatus Nomurabacteria bacterium GW2011_GWB1_37_5</name>
    <dbReference type="NCBI Taxonomy" id="1618742"/>
    <lineage>
        <taxon>Bacteria</taxon>
        <taxon>Candidatus Nomuraibacteriota</taxon>
    </lineage>
</organism>
<dbReference type="Proteomes" id="UP000033876">
    <property type="component" value="Unassembled WGS sequence"/>
</dbReference>
<evidence type="ECO:0000313" key="3">
    <source>
        <dbReference type="Proteomes" id="UP000033876"/>
    </source>
</evidence>
<evidence type="ECO:0000313" key="2">
    <source>
        <dbReference type="EMBL" id="KKQ35193.1"/>
    </source>
</evidence>
<name>A0A0G0GW24_9BACT</name>
<protein>
    <submittedName>
        <fullName evidence="2">Uncharacterized protein</fullName>
    </submittedName>
</protein>
<comment type="caution">
    <text evidence="2">The sequence shown here is derived from an EMBL/GenBank/DDBJ whole genome shotgun (WGS) entry which is preliminary data.</text>
</comment>
<proteinExistence type="predicted"/>
<keyword evidence="1" id="KW-1133">Transmembrane helix</keyword>
<feature type="transmembrane region" description="Helical" evidence="1">
    <location>
        <begin position="36"/>
        <end position="56"/>
    </location>
</feature>
<reference evidence="2 3" key="1">
    <citation type="journal article" date="2015" name="Nature">
        <title>rRNA introns, odd ribosomes, and small enigmatic genomes across a large radiation of phyla.</title>
        <authorList>
            <person name="Brown C.T."/>
            <person name="Hug L.A."/>
            <person name="Thomas B.C."/>
            <person name="Sharon I."/>
            <person name="Castelle C.J."/>
            <person name="Singh A."/>
            <person name="Wilkins M.J."/>
            <person name="Williams K.H."/>
            <person name="Banfield J.F."/>
        </authorList>
    </citation>
    <scope>NUCLEOTIDE SEQUENCE [LARGE SCALE GENOMIC DNA]</scope>
</reference>
<accession>A0A0G0GW24</accession>
<gene>
    <name evidence="2" type="ORF">US50_C0022G0006</name>
</gene>
<dbReference type="AlphaFoldDB" id="A0A0G0GW24"/>
<keyword evidence="1" id="KW-0472">Membrane</keyword>
<dbReference type="EMBL" id="LBTF01000022">
    <property type="protein sequence ID" value="KKQ35193.1"/>
    <property type="molecule type" value="Genomic_DNA"/>
</dbReference>